<feature type="transmembrane region" description="Helical" evidence="4">
    <location>
        <begin position="2284"/>
        <end position="2309"/>
    </location>
</feature>
<feature type="signal peptide" evidence="5">
    <location>
        <begin position="1"/>
        <end position="21"/>
    </location>
</feature>
<keyword evidence="4" id="KW-1133">Transmembrane helix</keyword>
<sequence>MIQSRCYAFQIFFLMLSTTFCIEPSKICVCGHIQTREICLKSSICIWDNEKCVIKSGLKYLTSKQDSKLCQSYENEECRRLQHCGFHLGKCIDFGGCEMYNKDLCEVASFQCVSDGIRCIKIRECINYLSQIECNNKSKKGTYCVWKKQESIKCQDVDKCEDLPIYLTDHKKCNESLEGCTVNAINYGCIRQMESCSEYMKESQCYSTLNNRQICFWLKEQKKCLEKICDNFPFKTDYQCKSQLNECTTNGIHCVIRKACQDAKMEAGCVTDNLGNICQYYQGECQNKTCYTALNLFNNYNQCQEYDKDLDCVTSEKGGCKPRPTMCSGYIVVIDCYSIKSQDCIWINNKCEKKQCHHAPTDYAHSDCKLYGNCIGKTGGGCETTPKDCENISNQLFCDVNSSSQQCIWTNNQCVLLICNQLTLPDYQDHKSCQKASTKCTYNFQFQGCTDFTCENVQEADFCKIDSQGNSCSLNQGCILKQCKTAPSTYKTHQECEEWMSECTVQLFQFASTKASLGCVKKNIDCQFYQQEQCYTTIEGYKCIWNSSLKECQYDNCSSADINLYNKNEDCANFKIFGQQCIIETSGYGCQNWPTSCNDMKIEDQCKLNLQNGTQCFWSGTICKLKECSDAINTEYTNNIECNQWMDDCIYNQIIGGCQTRPSNLECFQSPNTTMYDSHQKCYAWNPKCTVIDNFKSEGCIKKLEQCSQYTRVSSCKSTIAGDHCYWDDLKQKCQIWDFDNNSIPDCQNRIYGDLSHQDCQSFLSKCTLGNFPRSCTSNNKTTCSYFKEQQCVVTVLQQPCQWDYTNKLCKSVQCIDNTTATTDSECLRWRRNYECQLKINQNGSFGPGCENRPEDCQQIKDSTICNLTFTLKGQSCFYIQKNKKCQLLTADNSCELVTFAKSNEQCQYYQKNCILQQEGQNCISFVKCSNLSQNTCGKAEMSFNQRCAYSSNYCRSNNNCSDIEKHQSACDNKLDGFKNRCQFFIYTQFDIDGNLFYQYQCQQYTNDIQIRAQECQKFSADYYYYKDYCKSNSNCDQLSVFGKDICNSGNLSSQQLCGYNSSTNKCENRKCEHLNLPTLESKDCFDWNYDCVLSNNGCIKFSGNDCSQIKLIYQCLQYSQCKWQTGNCVNNINCEINTTALFNYECLLISPQLCRLNYNFGQGCAFLSCSKITDQILCNSANTSDGQSCKWVNTCISKLCQDYTTQVRCSENYQSQIFQSQTVLIKCYWCNGSCITNNFCDSSISNPPIQHSDCYKLNPMQTISISFINKCTLKKNSCQDYTYQAACVITINDIKCYWEQSDSKCYDFCKSNKTGPYDHIDCVNFDNQCMSLNNTCQLLDCSILTNEGDCQIFSQKCFWDGTLCQTVRDCSNFHSPSLCTQNSDGKACFWDGTICVEKQCSNRPSTSQSSTECNNWLDHCVFDSNTSSCIEDCESADYSYTTHEQCEDFYPNKICTLKPGLIQCVQLPLSCSIAKKTQCFKDILGNQCYYLKTTNQCVNLQCSILEDNTHIECNQKLKTCTVNATLNGCQLLDQCNNYVIQEQCKIDLLYQECEWINNQNKCTLKNCTTAQLSIYSVNTCQQYFYSKCTVNQSFDGCVIPFKSCSEYSLDQCQSLGQINYDGISCFWDEQKKKCQDKICINGPPIALNDAECIDYLNVCQRGGCRIKNCYDFYYPFDSACASIFENKSCTTNGFQCVLREQCENVLIQDGCTYDINLQPCIWLNNKCQTKTCETAPETLNKHQECESYLLTCTVKKEGGCIQKKACEDNLIKKQCHSDIDNQECVWDDQLNQCFINQCIGFCGDGIIQNNEEQCDDGNYIPYDGCYQCQFQCSFGCIDCDQGQGCKKCDNQFILNYETEICQEIKVLIDEDETQNIEESNEIIDQRCGENQIFINFQCVSQCGNGVLNSKYEQCDDGNQIGGDGCSSFCSEEDSYHCRNQENATSTCSYILPPDLIIASLSSKTNQTQLIELSFTQNVKLTANLNFEEIAVITIIPDTYASINIKPIVNISTSFNHPVYQIIVELIEPVNNPVLQIDFVLSMIKNEFDLDLVRNQISIKLGNPFILPETTHEKVTQIMLLNEIMIYSMIAISGLTLLTGNTILFFNLLELLQSLSYIKFMQYLFPPNLVQFLNTYTKISLKPILDYFHIEDILKSLNGGSLPFYSKKKLDQNQTNPLNQFYLLNAQSCYFSIFCSLITFFICVLLTSQKVTYLLKRQFRKFQNNLIYLRCEAFIFRKVQNFCLKFKNEYYSFGIIKVYQAILHQFLFSVLLQFPEYHFNSPLMIFNSINAIIGLVIVSYIGLQLLSITSLKIKDQKKWKYFYQDSKAQFWAANYKSFQIYKTMFYIFIIVEAFEYPQIQSILLSMSSLFNLGYILKFRPLKSKYEYSKIISREFLFALITGSFLIYSFSFNQNQHLFFGWIHISFFSLMLVLNLSIDLIECIKNGWINYQRNKDLQQIKEQKKFYKNRLQNFIYIDVNHLN</sequence>
<feature type="transmembrane region" description="Helical" evidence="4">
    <location>
        <begin position="2120"/>
        <end position="2137"/>
    </location>
</feature>
<feature type="transmembrane region" description="Helical" evidence="4">
    <location>
        <begin position="2190"/>
        <end position="2208"/>
    </location>
</feature>
<evidence type="ECO:0000256" key="3">
    <source>
        <dbReference type="ARBA" id="ARBA00023157"/>
    </source>
</evidence>
<feature type="transmembrane region" description="Helical" evidence="4">
    <location>
        <begin position="2084"/>
        <end position="2108"/>
    </location>
</feature>
<dbReference type="NCBIfam" id="TIGR02232">
    <property type="entry name" value="myxo_disulf_rpt"/>
    <property type="match status" value="2"/>
</dbReference>
<evidence type="ECO:0000313" key="7">
    <source>
        <dbReference type="Proteomes" id="UP000692954"/>
    </source>
</evidence>
<dbReference type="SMART" id="SM00639">
    <property type="entry name" value="PSA"/>
    <property type="match status" value="21"/>
</dbReference>
<feature type="chain" id="PRO_5035940279" evidence="5">
    <location>
        <begin position="22"/>
        <end position="2482"/>
    </location>
</feature>
<feature type="transmembrane region" description="Helical" evidence="4">
    <location>
        <begin position="2330"/>
        <end position="2351"/>
    </location>
</feature>
<dbReference type="InterPro" id="IPR011936">
    <property type="entry name" value="Myxo_disulph_rpt"/>
</dbReference>
<evidence type="ECO:0000256" key="2">
    <source>
        <dbReference type="ARBA" id="ARBA00022737"/>
    </source>
</evidence>
<comment type="caution">
    <text evidence="6">The sequence shown here is derived from an EMBL/GenBank/DDBJ whole genome shotgun (WGS) entry which is preliminary data.</text>
</comment>
<keyword evidence="1 5" id="KW-0732">Signal</keyword>
<dbReference type="PANTHER" id="PTHR38934:SF6">
    <property type="entry name" value="CHROMOSOME UNDETERMINED SCAFFOLD_176, WHOLE GENOME SHOTGUN SEQUENCE"/>
    <property type="match status" value="1"/>
</dbReference>
<dbReference type="Pfam" id="PF01508">
    <property type="entry name" value="Paramecium_SA"/>
    <property type="match status" value="14"/>
</dbReference>
<proteinExistence type="predicted"/>
<feature type="transmembrane region" description="Helical" evidence="4">
    <location>
        <begin position="2395"/>
        <end position="2412"/>
    </location>
</feature>
<dbReference type="InterPro" id="IPR002895">
    <property type="entry name" value="Paramecium_SA"/>
</dbReference>
<accession>A0A8S1P058</accession>
<evidence type="ECO:0000256" key="5">
    <source>
        <dbReference type="SAM" id="SignalP"/>
    </source>
</evidence>
<keyword evidence="4" id="KW-0812">Transmembrane</keyword>
<feature type="transmembrane region" description="Helical" evidence="4">
    <location>
        <begin position="2250"/>
        <end position="2272"/>
    </location>
</feature>
<dbReference type="PANTHER" id="PTHR38934">
    <property type="entry name" value="HYPHALLY REGULATED CELL WALL PROTEIN 1"/>
    <property type="match status" value="1"/>
</dbReference>
<dbReference type="Proteomes" id="UP000692954">
    <property type="component" value="Unassembled WGS sequence"/>
</dbReference>
<organism evidence="6 7">
    <name type="scientific">Paramecium sonneborni</name>
    <dbReference type="NCBI Taxonomy" id="65129"/>
    <lineage>
        <taxon>Eukaryota</taxon>
        <taxon>Sar</taxon>
        <taxon>Alveolata</taxon>
        <taxon>Ciliophora</taxon>
        <taxon>Intramacronucleata</taxon>
        <taxon>Oligohymenophorea</taxon>
        <taxon>Peniculida</taxon>
        <taxon>Parameciidae</taxon>
        <taxon>Paramecium</taxon>
    </lineage>
</organism>
<gene>
    <name evidence="6" type="ORF">PSON_ATCC_30995.1.T0650007</name>
</gene>
<protein>
    <submittedName>
        <fullName evidence="6">Uncharacterized protein</fullName>
    </submittedName>
</protein>
<evidence type="ECO:0000256" key="4">
    <source>
        <dbReference type="SAM" id="Phobius"/>
    </source>
</evidence>
<keyword evidence="3" id="KW-1015">Disulfide bond</keyword>
<keyword evidence="7" id="KW-1185">Reference proteome</keyword>
<dbReference type="OrthoDB" id="303891at2759"/>
<keyword evidence="2" id="KW-0677">Repeat</keyword>
<reference evidence="6" key="1">
    <citation type="submission" date="2021-01" db="EMBL/GenBank/DDBJ databases">
        <authorList>
            <consortium name="Genoscope - CEA"/>
            <person name="William W."/>
        </authorList>
    </citation>
    <scope>NUCLEOTIDE SEQUENCE</scope>
</reference>
<dbReference type="EMBL" id="CAJJDN010000065">
    <property type="protein sequence ID" value="CAD8095623.1"/>
    <property type="molecule type" value="Genomic_DNA"/>
</dbReference>
<feature type="transmembrane region" description="Helical" evidence="4">
    <location>
        <begin position="2357"/>
        <end position="2375"/>
    </location>
</feature>
<evidence type="ECO:0000313" key="6">
    <source>
        <dbReference type="EMBL" id="CAD8095623.1"/>
    </source>
</evidence>
<keyword evidence="4" id="KW-0472">Membrane</keyword>
<evidence type="ECO:0000256" key="1">
    <source>
        <dbReference type="ARBA" id="ARBA00022729"/>
    </source>
</evidence>
<name>A0A8S1P058_9CILI</name>
<feature type="transmembrane region" description="Helical" evidence="4">
    <location>
        <begin position="2418"/>
        <end position="2437"/>
    </location>
</feature>